<dbReference type="Gene3D" id="1.10.340.30">
    <property type="entry name" value="Hypothetical protein, domain 2"/>
    <property type="match status" value="1"/>
</dbReference>
<feature type="domain" description="HhH-GPD" evidence="2">
    <location>
        <begin position="139"/>
        <end position="342"/>
    </location>
</feature>
<dbReference type="SMART" id="SM00478">
    <property type="entry name" value="ENDO3c"/>
    <property type="match status" value="1"/>
</dbReference>
<dbReference type="GO" id="GO:0000702">
    <property type="term" value="F:oxidized base lesion DNA N-glycosylase activity"/>
    <property type="evidence" value="ECO:0007669"/>
    <property type="project" value="UniProtKB-ARBA"/>
</dbReference>
<dbReference type="GeneID" id="41988669"/>
<comment type="caution">
    <text evidence="3">The sequence shown here is derived from an EMBL/GenBank/DDBJ whole genome shotgun (WGS) entry which is preliminary data.</text>
</comment>
<dbReference type="InterPro" id="IPR023170">
    <property type="entry name" value="HhH_base_excis_C"/>
</dbReference>
<organism evidence="3 4">
    <name type="scientific">Lachnellula hyalina</name>
    <dbReference type="NCBI Taxonomy" id="1316788"/>
    <lineage>
        <taxon>Eukaryota</taxon>
        <taxon>Fungi</taxon>
        <taxon>Dikarya</taxon>
        <taxon>Ascomycota</taxon>
        <taxon>Pezizomycotina</taxon>
        <taxon>Leotiomycetes</taxon>
        <taxon>Helotiales</taxon>
        <taxon>Lachnaceae</taxon>
        <taxon>Lachnellula</taxon>
    </lineage>
</organism>
<feature type="compositionally biased region" description="Acidic residues" evidence="1">
    <location>
        <begin position="461"/>
        <end position="473"/>
    </location>
</feature>
<dbReference type="SUPFAM" id="SSF48150">
    <property type="entry name" value="DNA-glycosylase"/>
    <property type="match status" value="1"/>
</dbReference>
<proteinExistence type="predicted"/>
<feature type="region of interest" description="Disordered" evidence="1">
    <location>
        <begin position="1"/>
        <end position="26"/>
    </location>
</feature>
<accession>A0A8H8TUM9</accession>
<evidence type="ECO:0000313" key="4">
    <source>
        <dbReference type="Proteomes" id="UP000431533"/>
    </source>
</evidence>
<dbReference type="InterPro" id="IPR003265">
    <property type="entry name" value="HhH-GPD_domain"/>
</dbReference>
<gene>
    <name evidence="3" type="ORF">LHYA1_G008471</name>
</gene>
<sequence length="473" mass="51957">MAPRKKKNISQTVTVSDSLPHNMGPVPKIIKSETLAKPLEEGLVDSPPPESPVAEELVTPTKATPRVKKKAHKYKLNYEQSPFPNHHLPTPETAEEVHRLLSKEHGQRKAPTKVPPPSATISGCGEVPDLLDALLRTVLSANTSGTNSAAALQGLIQTFGAVDGSPNWRAVSQVKPEDITKAIHKGGLSVVKGKTIKNILNIIHAQNVERRDALLREKSTGEPADVLATGHLTQIQKDAEIDRIKENPLTMAWMFEIKKDSDIIDELLKLPGIGVKTASCSLLFNMQRPSFAVDTHVHRHCKWLGWVPPNATADQTFNHCDLWLPSHLKYGLHSLFIKHGKTCYKCRANTNPGSADWKKAKDCPIEHLVDRELTRKPRKKRKIEDSDESEGDPEGTGVKQKKSSGRGDVKPTKKAAKTTKSESVKVTLPKTEAVKATRSGPLRASAVKARAKSSQVKDDSGSEVEEVFSEYDK</sequence>
<dbReference type="OrthoDB" id="5607at2759"/>
<dbReference type="EMBL" id="QGMH01000213">
    <property type="protein sequence ID" value="TVY22974.1"/>
    <property type="molecule type" value="Genomic_DNA"/>
</dbReference>
<feature type="compositionally biased region" description="Polar residues" evidence="1">
    <location>
        <begin position="9"/>
        <end position="19"/>
    </location>
</feature>
<dbReference type="Pfam" id="PF00730">
    <property type="entry name" value="HhH-GPD"/>
    <property type="match status" value="1"/>
</dbReference>
<evidence type="ECO:0000313" key="3">
    <source>
        <dbReference type="EMBL" id="TVY22974.1"/>
    </source>
</evidence>
<dbReference type="PANTHER" id="PTHR47203:SF1">
    <property type="entry name" value="HYPOTHETICAL BASE EXCISION DNA REPAIR PROTEIN (EUROFUNG)"/>
    <property type="match status" value="1"/>
</dbReference>
<protein>
    <submittedName>
        <fullName evidence="3">Putative DNA glycosylase</fullName>
    </submittedName>
</protein>
<dbReference type="CDD" id="cd00056">
    <property type="entry name" value="ENDO3c"/>
    <property type="match status" value="1"/>
</dbReference>
<keyword evidence="4" id="KW-1185">Reference proteome</keyword>
<dbReference type="InterPro" id="IPR011257">
    <property type="entry name" value="DNA_glycosylase"/>
</dbReference>
<reference evidence="3 4" key="1">
    <citation type="submission" date="2018-05" db="EMBL/GenBank/DDBJ databases">
        <title>Genome sequencing and assembly of the regulated plant pathogen Lachnellula willkommii and related sister species for the development of diagnostic species identification markers.</title>
        <authorList>
            <person name="Giroux E."/>
            <person name="Bilodeau G."/>
        </authorList>
    </citation>
    <scope>NUCLEOTIDE SEQUENCE [LARGE SCALE GENOMIC DNA]</scope>
    <source>
        <strain evidence="3 4">CBS 185.66</strain>
    </source>
</reference>
<feature type="region of interest" description="Disordered" evidence="1">
    <location>
        <begin position="374"/>
        <end position="473"/>
    </location>
</feature>
<feature type="compositionally biased region" description="Low complexity" evidence="1">
    <location>
        <begin position="443"/>
        <end position="454"/>
    </location>
</feature>
<dbReference type="PANTHER" id="PTHR47203">
    <property type="match status" value="1"/>
</dbReference>
<dbReference type="Proteomes" id="UP000431533">
    <property type="component" value="Unassembled WGS sequence"/>
</dbReference>
<name>A0A8H8TUM9_9HELO</name>
<dbReference type="GO" id="GO:0006285">
    <property type="term" value="P:base-excision repair, AP site formation"/>
    <property type="evidence" value="ECO:0007669"/>
    <property type="project" value="UniProtKB-ARBA"/>
</dbReference>
<evidence type="ECO:0000259" key="2">
    <source>
        <dbReference type="SMART" id="SM00478"/>
    </source>
</evidence>
<evidence type="ECO:0000256" key="1">
    <source>
        <dbReference type="SAM" id="MobiDB-lite"/>
    </source>
</evidence>
<dbReference type="AlphaFoldDB" id="A0A8H8TUM9"/>
<dbReference type="Gene3D" id="1.10.1670.10">
    <property type="entry name" value="Helix-hairpin-Helix base-excision DNA repair enzymes (C-terminal)"/>
    <property type="match status" value="1"/>
</dbReference>
<dbReference type="RefSeq" id="XP_031001762.1">
    <property type="nucleotide sequence ID" value="XM_031153391.1"/>
</dbReference>